<sequence length="424" mass="47088">MVLKEFVPHSALCMSSGFSSGKSIPREDSRLSETTPAAGFPASAAGTTATATERGQNEDSTITPASAHSDQEIVVSPHVTKSLLNEDLWIHVLAFLPLVDVVKGTLEVSRSWNVMAKQNEIWKLFCDKRWPWMALAETQDVGEGGTGEARWTNPCATSGSCGRGAAFREPGTLYRLYNQRACARHRVCYPPPLRKFTDFDLAVDLRSRLTNQVIYSCRGMLDEDGLGVDLFTFSGWVMTTDVVAVDEELLFENLSAAMAFFGEQGPCELDFTVIDRVNGKVAELATVSRFGTSDGYTGRTSARATTRCSLGWNVEGQRTEEELWVFLVPDAVFVEGNLRLMRGLTVKVEKVVGYVGARERDGSGENAQTSQGRKGEESRDREKKTIELVRCRVIEVWMCDHQYLNAQNMVSLEVARIFDELHWV</sequence>
<comment type="caution">
    <text evidence="2">The sequence shown here is derived from an EMBL/GenBank/DDBJ whole genome shotgun (WGS) entry which is preliminary data.</text>
</comment>
<dbReference type="Gene3D" id="1.20.1280.50">
    <property type="match status" value="1"/>
</dbReference>
<dbReference type="SUPFAM" id="SSF81383">
    <property type="entry name" value="F-box domain"/>
    <property type="match status" value="1"/>
</dbReference>
<dbReference type="EMBL" id="AZIL01002629">
    <property type="protein sequence ID" value="EWM21147.1"/>
    <property type="molecule type" value="Genomic_DNA"/>
</dbReference>
<evidence type="ECO:0000313" key="2">
    <source>
        <dbReference type="EMBL" id="EWM21147.1"/>
    </source>
</evidence>
<dbReference type="InterPro" id="IPR036047">
    <property type="entry name" value="F-box-like_dom_sf"/>
</dbReference>
<feature type="region of interest" description="Disordered" evidence="1">
    <location>
        <begin position="360"/>
        <end position="379"/>
    </location>
</feature>
<gene>
    <name evidence="2" type="ORF">Naga_100319g2</name>
</gene>
<reference evidence="2 3" key="1">
    <citation type="journal article" date="2014" name="Mol. Plant">
        <title>Chromosome Scale Genome Assembly and Transcriptome Profiling of Nannochloropsis gaditana in Nitrogen Depletion.</title>
        <authorList>
            <person name="Corteggiani Carpinelli E."/>
            <person name="Telatin A."/>
            <person name="Vitulo N."/>
            <person name="Forcato C."/>
            <person name="D'Angelo M."/>
            <person name="Schiavon R."/>
            <person name="Vezzi A."/>
            <person name="Giacometti G.M."/>
            <person name="Morosinotto T."/>
            <person name="Valle G."/>
        </authorList>
    </citation>
    <scope>NUCLEOTIDE SEQUENCE [LARGE SCALE GENOMIC DNA]</scope>
    <source>
        <strain evidence="2 3">B-31</strain>
    </source>
</reference>
<evidence type="ECO:0000313" key="3">
    <source>
        <dbReference type="Proteomes" id="UP000019335"/>
    </source>
</evidence>
<proteinExistence type="predicted"/>
<evidence type="ECO:0000256" key="1">
    <source>
        <dbReference type="SAM" id="MobiDB-lite"/>
    </source>
</evidence>
<organism evidence="2 3">
    <name type="scientific">Nannochloropsis gaditana</name>
    <dbReference type="NCBI Taxonomy" id="72520"/>
    <lineage>
        <taxon>Eukaryota</taxon>
        <taxon>Sar</taxon>
        <taxon>Stramenopiles</taxon>
        <taxon>Ochrophyta</taxon>
        <taxon>Eustigmatophyceae</taxon>
        <taxon>Eustigmatales</taxon>
        <taxon>Monodopsidaceae</taxon>
        <taxon>Nannochloropsis</taxon>
    </lineage>
</organism>
<feature type="compositionally biased region" description="Low complexity" evidence="1">
    <location>
        <begin position="34"/>
        <end position="52"/>
    </location>
</feature>
<accession>W7T306</accession>
<feature type="compositionally biased region" description="Polar residues" evidence="1">
    <location>
        <begin position="58"/>
        <end position="68"/>
    </location>
</feature>
<dbReference type="AlphaFoldDB" id="W7T306"/>
<dbReference type="Proteomes" id="UP000019335">
    <property type="component" value="Unassembled WGS sequence"/>
</dbReference>
<keyword evidence="3" id="KW-1185">Reference proteome</keyword>
<feature type="region of interest" description="Disordered" evidence="1">
    <location>
        <begin position="18"/>
        <end position="69"/>
    </location>
</feature>
<name>W7T306_9STRA</name>
<protein>
    <submittedName>
        <fullName evidence="2">F-box domain, cyclin-like protein</fullName>
    </submittedName>
</protein>